<dbReference type="GO" id="GO:0006007">
    <property type="term" value="P:glucose catabolic process"/>
    <property type="evidence" value="ECO:0007669"/>
    <property type="project" value="InterPro"/>
</dbReference>
<protein>
    <recommendedName>
        <fullName evidence="9 10">2,3-bisphosphoglycerate-independent phosphoglycerate mutase</fullName>
        <shortName evidence="9">BPG-independent PGAM</shortName>
        <shortName evidence="9">Phosphoglyceromutase</shortName>
        <shortName evidence="9">iPGM</shortName>
        <ecNumber evidence="9 10">5.4.2.12</ecNumber>
    </recommendedName>
</protein>
<dbReference type="PANTHER" id="PTHR31637">
    <property type="entry name" value="2,3-BISPHOSPHOGLYCERATE-INDEPENDENT PHOSPHOGLYCERATE MUTASE"/>
    <property type="match status" value="1"/>
</dbReference>
<evidence type="ECO:0000256" key="7">
    <source>
        <dbReference type="ARBA" id="ARBA00023211"/>
    </source>
</evidence>
<dbReference type="InterPro" id="IPR036646">
    <property type="entry name" value="PGAM_B_sf"/>
</dbReference>
<feature type="binding site" evidence="9 13">
    <location>
        <position position="62"/>
    </location>
    <ligand>
        <name>Mn(2+)</name>
        <dbReference type="ChEBI" id="CHEBI:29035"/>
        <label>2</label>
    </ligand>
</feature>
<keyword evidence="6 9" id="KW-0324">Glycolysis</keyword>
<feature type="binding site" evidence="9 12">
    <location>
        <position position="334"/>
    </location>
    <ligand>
        <name>substrate</name>
    </ligand>
</feature>
<comment type="subunit">
    <text evidence="9">Monomer.</text>
</comment>
<proteinExistence type="inferred from homology"/>
<feature type="binding site" evidence="9 13">
    <location>
        <position position="405"/>
    </location>
    <ligand>
        <name>Mn(2+)</name>
        <dbReference type="ChEBI" id="CHEBI:29035"/>
        <label>1</label>
    </ligand>
</feature>
<evidence type="ECO:0000313" key="16">
    <source>
        <dbReference type="EMBL" id="BBH25614.1"/>
    </source>
</evidence>
<evidence type="ECO:0000259" key="14">
    <source>
        <dbReference type="Pfam" id="PF01676"/>
    </source>
</evidence>
<evidence type="ECO:0000256" key="3">
    <source>
        <dbReference type="ARBA" id="ARBA00004798"/>
    </source>
</evidence>
<dbReference type="EMBL" id="AP019309">
    <property type="protein sequence ID" value="BBH25614.1"/>
    <property type="molecule type" value="Genomic_DNA"/>
</dbReference>
<evidence type="ECO:0000313" key="17">
    <source>
        <dbReference type="Proteomes" id="UP000268059"/>
    </source>
</evidence>
<keyword evidence="8 9" id="KW-0413">Isomerase</keyword>
<evidence type="ECO:0000256" key="12">
    <source>
        <dbReference type="PIRSR" id="PIRSR001492-2"/>
    </source>
</evidence>
<keyword evidence="7 9" id="KW-0464">Manganese</keyword>
<evidence type="ECO:0000256" key="11">
    <source>
        <dbReference type="PIRSR" id="PIRSR001492-1"/>
    </source>
</evidence>
<feature type="binding site" evidence="9 12">
    <location>
        <begin position="257"/>
        <end position="260"/>
    </location>
    <ligand>
        <name>substrate</name>
    </ligand>
</feature>
<feature type="binding site" evidence="9 13">
    <location>
        <position position="460"/>
    </location>
    <ligand>
        <name>Mn(2+)</name>
        <dbReference type="ChEBI" id="CHEBI:29035"/>
        <label>1</label>
    </ligand>
</feature>
<dbReference type="Gene3D" id="3.40.1450.10">
    <property type="entry name" value="BPG-independent phosphoglycerate mutase, domain B"/>
    <property type="match status" value="1"/>
</dbReference>
<name>A0A3G9JS10_9FIRM</name>
<feature type="binding site" evidence="9 12">
    <location>
        <position position="185"/>
    </location>
    <ligand>
        <name>substrate</name>
    </ligand>
</feature>
<feature type="binding site" evidence="9 13">
    <location>
        <position position="12"/>
    </location>
    <ligand>
        <name>Mn(2+)</name>
        <dbReference type="ChEBI" id="CHEBI:29035"/>
        <label>2</label>
    </ligand>
</feature>
<dbReference type="GO" id="GO:0005829">
    <property type="term" value="C:cytosol"/>
    <property type="evidence" value="ECO:0007669"/>
    <property type="project" value="TreeGrafter"/>
</dbReference>
<dbReference type="Pfam" id="PF06415">
    <property type="entry name" value="iPGM_N"/>
    <property type="match status" value="1"/>
</dbReference>
<keyword evidence="5 9" id="KW-0479">Metal-binding</keyword>
<dbReference type="GO" id="GO:0030145">
    <property type="term" value="F:manganese ion binding"/>
    <property type="evidence" value="ECO:0007669"/>
    <property type="project" value="UniProtKB-UniRule"/>
</dbReference>
<dbReference type="GO" id="GO:0006096">
    <property type="term" value="P:glycolytic process"/>
    <property type="evidence" value="ECO:0007669"/>
    <property type="project" value="UniProtKB-UniRule"/>
</dbReference>
<dbReference type="Pfam" id="PF01676">
    <property type="entry name" value="Metalloenzyme"/>
    <property type="match status" value="1"/>
</dbReference>
<dbReference type="InParanoid" id="A0A3G9JS10"/>
<dbReference type="UniPathway" id="UPA00109">
    <property type="reaction ID" value="UER00186"/>
</dbReference>
<dbReference type="FunCoup" id="A0A3G9JS10">
    <property type="interactions" value="292"/>
</dbReference>
<evidence type="ECO:0000256" key="10">
    <source>
        <dbReference type="NCBIfam" id="TIGR01307"/>
    </source>
</evidence>
<feature type="binding site" evidence="9 13">
    <location>
        <position position="443"/>
    </location>
    <ligand>
        <name>Mn(2+)</name>
        <dbReference type="ChEBI" id="CHEBI:29035"/>
        <label>2</label>
    </ligand>
</feature>
<dbReference type="CDD" id="cd16010">
    <property type="entry name" value="iPGM"/>
    <property type="match status" value="1"/>
</dbReference>
<dbReference type="AlphaFoldDB" id="A0A3G9JS10"/>
<evidence type="ECO:0000256" key="4">
    <source>
        <dbReference type="ARBA" id="ARBA00008819"/>
    </source>
</evidence>
<dbReference type="SUPFAM" id="SSF64158">
    <property type="entry name" value="2,3-Bisphosphoglycerate-independent phosphoglycerate mutase, substrate-binding domain"/>
    <property type="match status" value="1"/>
</dbReference>
<comment type="cofactor">
    <cofactor evidence="9">
        <name>Mn(2+)</name>
        <dbReference type="ChEBI" id="CHEBI:29035"/>
    </cofactor>
    <text evidence="9">Binds 2 manganese ions per subunit.</text>
</comment>
<dbReference type="HAMAP" id="MF_01038">
    <property type="entry name" value="GpmI"/>
    <property type="match status" value="1"/>
</dbReference>
<comment type="pathway">
    <text evidence="3 9">Carbohydrate degradation; glycolysis; pyruvate from D-glyceraldehyde 3-phosphate: step 3/5.</text>
</comment>
<dbReference type="KEGG" id="ebm:SG0102_05480"/>
<dbReference type="RefSeq" id="WP_125118545.1">
    <property type="nucleotide sequence ID" value="NZ_AP019309.1"/>
</dbReference>
<gene>
    <name evidence="9 16" type="primary">gpmI</name>
    <name evidence="16" type="ORF">SG0102_05480</name>
</gene>
<evidence type="ECO:0000256" key="5">
    <source>
        <dbReference type="ARBA" id="ARBA00022723"/>
    </source>
</evidence>
<dbReference type="FunFam" id="3.40.1450.10:FF:000002">
    <property type="entry name" value="2,3-bisphosphoglycerate-independent phosphoglycerate mutase"/>
    <property type="match status" value="1"/>
</dbReference>
<dbReference type="PIRSF" id="PIRSF001492">
    <property type="entry name" value="IPGAM"/>
    <property type="match status" value="1"/>
</dbReference>
<comment type="similarity">
    <text evidence="4 9">Belongs to the BPG-independent phosphoglycerate mutase family.</text>
</comment>
<evidence type="ECO:0000259" key="15">
    <source>
        <dbReference type="Pfam" id="PF06415"/>
    </source>
</evidence>
<feature type="active site" description="Phosphoserine intermediate" evidence="9 11">
    <location>
        <position position="62"/>
    </location>
</feature>
<comment type="function">
    <text evidence="2 9">Catalyzes the interconversion of 2-phosphoglycerate and 3-phosphoglycerate.</text>
</comment>
<comment type="catalytic activity">
    <reaction evidence="1 9">
        <text>(2R)-2-phosphoglycerate = (2R)-3-phosphoglycerate</text>
        <dbReference type="Rhea" id="RHEA:15901"/>
        <dbReference type="ChEBI" id="CHEBI:58272"/>
        <dbReference type="ChEBI" id="CHEBI:58289"/>
        <dbReference type="EC" id="5.4.2.12"/>
    </reaction>
</comment>
<dbReference type="InterPro" id="IPR011258">
    <property type="entry name" value="BPG-indep_PGM_N"/>
</dbReference>
<feature type="binding site" evidence="9 12">
    <location>
        <position position="123"/>
    </location>
    <ligand>
        <name>substrate</name>
    </ligand>
</feature>
<feature type="binding site" evidence="9 13">
    <location>
        <position position="401"/>
    </location>
    <ligand>
        <name>Mn(2+)</name>
        <dbReference type="ChEBI" id="CHEBI:29035"/>
        <label>1</label>
    </ligand>
</feature>
<evidence type="ECO:0000256" key="6">
    <source>
        <dbReference type="ARBA" id="ARBA00023152"/>
    </source>
</evidence>
<dbReference type="Gene3D" id="3.40.720.10">
    <property type="entry name" value="Alkaline Phosphatase, subunit A"/>
    <property type="match status" value="1"/>
</dbReference>
<dbReference type="EC" id="5.4.2.12" evidence="9 10"/>
<evidence type="ECO:0000256" key="2">
    <source>
        <dbReference type="ARBA" id="ARBA00002315"/>
    </source>
</evidence>
<feature type="domain" description="BPG-independent PGAM N-terminal" evidence="15">
    <location>
        <begin position="82"/>
        <end position="297"/>
    </location>
</feature>
<accession>A0A3G9JS10</accession>
<feature type="binding site" evidence="9 13">
    <location>
        <position position="442"/>
    </location>
    <ligand>
        <name>Mn(2+)</name>
        <dbReference type="ChEBI" id="CHEBI:29035"/>
        <label>2</label>
    </ligand>
</feature>
<evidence type="ECO:0000256" key="8">
    <source>
        <dbReference type="ARBA" id="ARBA00023235"/>
    </source>
</evidence>
<feature type="domain" description="Metalloenzyme" evidence="14">
    <location>
        <begin position="5"/>
        <end position="494"/>
    </location>
</feature>
<dbReference type="NCBIfam" id="TIGR01307">
    <property type="entry name" value="pgm_bpd_ind"/>
    <property type="match status" value="1"/>
</dbReference>
<organism evidence="16 17">
    <name type="scientific">Intestinibaculum porci</name>
    <dbReference type="NCBI Taxonomy" id="2487118"/>
    <lineage>
        <taxon>Bacteria</taxon>
        <taxon>Bacillati</taxon>
        <taxon>Bacillota</taxon>
        <taxon>Erysipelotrichia</taxon>
        <taxon>Erysipelotrichales</taxon>
        <taxon>Erysipelotrichaceae</taxon>
        <taxon>Intestinibaculum</taxon>
    </lineage>
</organism>
<dbReference type="OrthoDB" id="9800863at2"/>
<dbReference type="InterPro" id="IPR017850">
    <property type="entry name" value="Alkaline_phosphatase_core_sf"/>
</dbReference>
<feature type="binding site" evidence="9 12">
    <location>
        <position position="191"/>
    </location>
    <ligand>
        <name>substrate</name>
    </ligand>
</feature>
<evidence type="ECO:0000256" key="9">
    <source>
        <dbReference type="HAMAP-Rule" id="MF_01038"/>
    </source>
</evidence>
<dbReference type="InterPro" id="IPR005995">
    <property type="entry name" value="Pgm_bpd_ind"/>
</dbReference>
<sequence length="515" mass="56602">MKKRPIVLCIMDGYGLTDRVDGNAVKLANTPNLDDLMAMYPTTTIHASGKAVGLPEGQMGNSEVGHMNIGAGRVVYQSLTLINKAVEDGEFDENPEFLAAIKHAKDNGSKLHIFGLLSSGGVHSSDEHIYALLRLARRERVEKVYVHAFLDGRDVAPDSGKGFVEELQKQMKEIGVGEIASISGRYYAMDRDKRFERMDLAYNAIVAKEGKSFTDPVKFVADSYNDDVYDEFVVPGYNSAIDGNVEDNDAVIFANFRPDRAIQLATLVTNPEFYKDKGYEPKVKLNNIYFVCMMHYADSVKGHVAFKPLELTNVLGDYLAERGLTQLRIAETEKYAHVTFFMDGGVDKDIEGATRDLINSPKVATYDLQPEMSAYLVRDKLIEELDSGKFDVVIVNFANCDMVGHTGIIPAAISAVETVDECVGDVYDKVLELGGTMLITADHGNAERELDEEGNPFTAHTTNDVPLIVTNSHIKLKEGGKLGDLAPTILTLLGQPVPAEMTGDVLIENDPDSFQ</sequence>
<dbReference type="GO" id="GO:0004619">
    <property type="term" value="F:phosphoglycerate mutase activity"/>
    <property type="evidence" value="ECO:0007669"/>
    <property type="project" value="UniProtKB-UniRule"/>
</dbReference>
<feature type="binding site" evidence="9 12">
    <location>
        <begin position="153"/>
        <end position="154"/>
    </location>
    <ligand>
        <name>substrate</name>
    </ligand>
</feature>
<dbReference type="PANTHER" id="PTHR31637:SF0">
    <property type="entry name" value="2,3-BISPHOSPHOGLYCERATE-INDEPENDENT PHOSPHOGLYCERATE MUTASE"/>
    <property type="match status" value="1"/>
</dbReference>
<dbReference type="InterPro" id="IPR006124">
    <property type="entry name" value="Metalloenzyme"/>
</dbReference>
<evidence type="ECO:0000256" key="13">
    <source>
        <dbReference type="PIRSR" id="PIRSR001492-3"/>
    </source>
</evidence>
<dbReference type="Proteomes" id="UP000268059">
    <property type="component" value="Chromosome"/>
</dbReference>
<evidence type="ECO:0000256" key="1">
    <source>
        <dbReference type="ARBA" id="ARBA00000370"/>
    </source>
</evidence>
<reference evidence="16 17" key="1">
    <citation type="submission" date="2018-11" db="EMBL/GenBank/DDBJ databases">
        <title>Novel Erysipelotrichaceae bacterium isolated from small intestine of a swine.</title>
        <authorList>
            <person name="Kim J.S."/>
            <person name="Choe H."/>
            <person name="Lee Y.R."/>
            <person name="Kim K.M."/>
            <person name="Park D.S."/>
        </authorList>
    </citation>
    <scope>NUCLEOTIDE SEQUENCE [LARGE SCALE GENOMIC DNA]</scope>
    <source>
        <strain evidence="16 17">SG0102</strain>
    </source>
</reference>
<dbReference type="SUPFAM" id="SSF53649">
    <property type="entry name" value="Alkaline phosphatase-like"/>
    <property type="match status" value="1"/>
</dbReference>
<keyword evidence="17" id="KW-1185">Reference proteome</keyword>